<evidence type="ECO:0000313" key="2">
    <source>
        <dbReference type="Proteomes" id="UP001214250"/>
    </source>
</evidence>
<dbReference type="RefSeq" id="WP_274153988.1">
    <property type="nucleotide sequence ID" value="NZ_CP117812.1"/>
</dbReference>
<dbReference type="EMBL" id="CP117812">
    <property type="protein sequence ID" value="WDE99128.1"/>
    <property type="molecule type" value="Genomic_DNA"/>
</dbReference>
<name>A0ABY7W0Y1_9BACT</name>
<reference evidence="1 2" key="1">
    <citation type="submission" date="2023-02" db="EMBL/GenBank/DDBJ databases">
        <title>Genome sequence of Lentisphaera profundi SAORIC-696.</title>
        <authorList>
            <person name="Kim e."/>
            <person name="Cho J.-C."/>
            <person name="Choi A."/>
            <person name="Kang I."/>
        </authorList>
    </citation>
    <scope>NUCLEOTIDE SEQUENCE [LARGE SCALE GENOMIC DNA]</scope>
    <source>
        <strain evidence="1 2">SAORIC-696</strain>
    </source>
</reference>
<keyword evidence="2" id="KW-1185">Reference proteome</keyword>
<accession>A0ABY7W0Y1</accession>
<evidence type="ECO:0000313" key="1">
    <source>
        <dbReference type="EMBL" id="WDE99128.1"/>
    </source>
</evidence>
<protein>
    <recommendedName>
        <fullName evidence="3">ATP-grasp domain-containing protein</fullName>
    </recommendedName>
</protein>
<organism evidence="1 2">
    <name type="scientific">Lentisphaera profundi</name>
    <dbReference type="NCBI Taxonomy" id="1658616"/>
    <lineage>
        <taxon>Bacteria</taxon>
        <taxon>Pseudomonadati</taxon>
        <taxon>Lentisphaerota</taxon>
        <taxon>Lentisphaeria</taxon>
        <taxon>Lentisphaerales</taxon>
        <taxon>Lentisphaeraceae</taxon>
        <taxon>Lentisphaera</taxon>
    </lineage>
</organism>
<dbReference type="SUPFAM" id="SSF56059">
    <property type="entry name" value="Glutathione synthetase ATP-binding domain-like"/>
    <property type="match status" value="1"/>
</dbReference>
<evidence type="ECO:0008006" key="3">
    <source>
        <dbReference type="Google" id="ProtNLM"/>
    </source>
</evidence>
<sequence length="336" mass="38087">MNKQTPPKVLFVSGINDSGEVKVNTIAPNGITLNYQVEGSCSVFNSLESADFQKLRLFLDTTLSQQFESRFMRVSLIFNQIANEETHKISLQKLTKLQEMTGLICINEPQSVLINTREHVALVLADLAGLIVPKVARISFKNPDQLAAAVNDSGIAFPMIIRPVGIHYNKDMILLQNREALNQVPLAFCDGRDYHIIEFFDICSEQGLYEKIRLIVIDGEVYIKHLYFSDVWCTGEETREIMNVRPELWARGQGVLDSFETAIKPKISERIREIAMRLGLDVFGIDCYIYPDGRILLFEANACMNILIPEKGHADGSSRQLELIERALLRLIKERL</sequence>
<dbReference type="Proteomes" id="UP001214250">
    <property type="component" value="Chromosome 2"/>
</dbReference>
<gene>
    <name evidence="1" type="ORF">PQO03_14930</name>
</gene>
<proteinExistence type="predicted"/>